<sequence>MHDQPLINTVRTHTTLNLCIDLIYQATVGHATISCMHVPCLVNQVG</sequence>
<protein>
    <submittedName>
        <fullName evidence="1">Uncharacterized protein</fullName>
    </submittedName>
</protein>
<dbReference type="AlphaFoldDB" id="A0A0A9C7Z7"/>
<evidence type="ECO:0000313" key="1">
    <source>
        <dbReference type="EMBL" id="JAD72439.1"/>
    </source>
</evidence>
<dbReference type="EMBL" id="GBRH01225456">
    <property type="protein sequence ID" value="JAD72439.1"/>
    <property type="molecule type" value="Transcribed_RNA"/>
</dbReference>
<accession>A0A0A9C7Z7</accession>
<reference evidence="1" key="2">
    <citation type="journal article" date="2015" name="Data Brief">
        <title>Shoot transcriptome of the giant reed, Arundo donax.</title>
        <authorList>
            <person name="Barrero R.A."/>
            <person name="Guerrero F.D."/>
            <person name="Moolhuijzen P."/>
            <person name="Goolsby J.A."/>
            <person name="Tidwell J."/>
            <person name="Bellgard S.E."/>
            <person name="Bellgard M.I."/>
        </authorList>
    </citation>
    <scope>NUCLEOTIDE SEQUENCE</scope>
    <source>
        <tissue evidence="1">Shoot tissue taken approximately 20 cm above the soil surface</tissue>
    </source>
</reference>
<reference evidence="1" key="1">
    <citation type="submission" date="2014-09" db="EMBL/GenBank/DDBJ databases">
        <authorList>
            <person name="Magalhaes I.L.F."/>
            <person name="Oliveira U."/>
            <person name="Santos F.R."/>
            <person name="Vidigal T.H.D.A."/>
            <person name="Brescovit A.D."/>
            <person name="Santos A.J."/>
        </authorList>
    </citation>
    <scope>NUCLEOTIDE SEQUENCE</scope>
    <source>
        <tissue evidence="1">Shoot tissue taken approximately 20 cm above the soil surface</tissue>
    </source>
</reference>
<organism evidence="1">
    <name type="scientific">Arundo donax</name>
    <name type="common">Giant reed</name>
    <name type="synonym">Donax arundinaceus</name>
    <dbReference type="NCBI Taxonomy" id="35708"/>
    <lineage>
        <taxon>Eukaryota</taxon>
        <taxon>Viridiplantae</taxon>
        <taxon>Streptophyta</taxon>
        <taxon>Embryophyta</taxon>
        <taxon>Tracheophyta</taxon>
        <taxon>Spermatophyta</taxon>
        <taxon>Magnoliopsida</taxon>
        <taxon>Liliopsida</taxon>
        <taxon>Poales</taxon>
        <taxon>Poaceae</taxon>
        <taxon>PACMAD clade</taxon>
        <taxon>Arundinoideae</taxon>
        <taxon>Arundineae</taxon>
        <taxon>Arundo</taxon>
    </lineage>
</organism>
<proteinExistence type="predicted"/>
<name>A0A0A9C7Z7_ARUDO</name>